<keyword evidence="1" id="KW-0812">Transmembrane</keyword>
<feature type="transmembrane region" description="Helical" evidence="1">
    <location>
        <begin position="111"/>
        <end position="134"/>
    </location>
</feature>
<feature type="transmembrane region" description="Helical" evidence="1">
    <location>
        <begin position="178"/>
        <end position="202"/>
    </location>
</feature>
<keyword evidence="3" id="KW-1185">Reference proteome</keyword>
<dbReference type="EMBL" id="BTGB01000009">
    <property type="protein sequence ID" value="GMM48420.1"/>
    <property type="molecule type" value="Genomic_DNA"/>
</dbReference>
<gene>
    <name evidence="2" type="ORF">DAPK24_050180</name>
</gene>
<dbReference type="AlphaFoldDB" id="A0AAV5RAU9"/>
<evidence type="ECO:0000313" key="3">
    <source>
        <dbReference type="Proteomes" id="UP001378960"/>
    </source>
</evidence>
<dbReference type="InterPro" id="IPR018811">
    <property type="entry name" value="MRX11"/>
</dbReference>
<dbReference type="Proteomes" id="UP001378960">
    <property type="component" value="Unassembled WGS sequence"/>
</dbReference>
<proteinExistence type="predicted"/>
<evidence type="ECO:0000313" key="2">
    <source>
        <dbReference type="EMBL" id="GMM48420.1"/>
    </source>
</evidence>
<protein>
    <submittedName>
        <fullName evidence="2">Uncharacterized protein</fullName>
    </submittedName>
</protein>
<dbReference type="Pfam" id="PF10306">
    <property type="entry name" value="FLILHELTA"/>
    <property type="match status" value="1"/>
</dbReference>
<comment type="caution">
    <text evidence="2">The sequence shown here is derived from an EMBL/GenBank/DDBJ whole genome shotgun (WGS) entry which is preliminary data.</text>
</comment>
<reference evidence="2 3" key="1">
    <citation type="journal article" date="2023" name="Elife">
        <title>Identification of key yeast species and microbe-microbe interactions impacting larval growth of Drosophila in the wild.</title>
        <authorList>
            <person name="Mure A."/>
            <person name="Sugiura Y."/>
            <person name="Maeda R."/>
            <person name="Honda K."/>
            <person name="Sakurai N."/>
            <person name="Takahashi Y."/>
            <person name="Watada M."/>
            <person name="Katoh T."/>
            <person name="Gotoh A."/>
            <person name="Gotoh Y."/>
            <person name="Taniguchi I."/>
            <person name="Nakamura K."/>
            <person name="Hayashi T."/>
            <person name="Katayama T."/>
            <person name="Uemura T."/>
            <person name="Hattori Y."/>
        </authorList>
    </citation>
    <scope>NUCLEOTIDE SEQUENCE [LARGE SCALE GENOMIC DNA]</scope>
    <source>
        <strain evidence="2 3">PK-24</strain>
    </source>
</reference>
<evidence type="ECO:0000256" key="1">
    <source>
        <dbReference type="SAM" id="Phobius"/>
    </source>
</evidence>
<name>A0AAV5RAU9_PICKL</name>
<sequence length="231" mass="26590">MFRILVKQPILRSSIGFKSNIYATQKFTTFPGLRSFSTSPTLSLIYKRSAKLKKAPVEMEEERKVLKDARTASDIEDIAKIKTLANNKYYQKTPLLLKPYMRSILLRPAPFIISIAILQQFLSIIPFLLLWYLFDQYEIKPPMLPENIVTKGIELMHNGLVNWDSEQGDKHRAEMSGAYAYATIRVLGPLIWLSAIMLAPFFDQFVIRSISRALKNSFNRFKAPKTKIPVE</sequence>
<accession>A0AAV5RAU9</accession>
<keyword evidence="1" id="KW-1133">Transmembrane helix</keyword>
<organism evidence="2 3">
    <name type="scientific">Pichia kluyveri</name>
    <name type="common">Yeast</name>
    <dbReference type="NCBI Taxonomy" id="36015"/>
    <lineage>
        <taxon>Eukaryota</taxon>
        <taxon>Fungi</taxon>
        <taxon>Dikarya</taxon>
        <taxon>Ascomycota</taxon>
        <taxon>Saccharomycotina</taxon>
        <taxon>Pichiomycetes</taxon>
        <taxon>Pichiales</taxon>
        <taxon>Pichiaceae</taxon>
        <taxon>Pichia</taxon>
    </lineage>
</organism>
<keyword evidence="1" id="KW-0472">Membrane</keyword>